<dbReference type="GO" id="GO:0003677">
    <property type="term" value="F:DNA binding"/>
    <property type="evidence" value="ECO:0007669"/>
    <property type="project" value="UniProtKB-KW"/>
</dbReference>
<comment type="subcellular location">
    <subcellularLocation>
        <location evidence="1 13">Nucleus</location>
    </subcellularLocation>
</comment>
<sequence length="972" mass="112435">MDEATIQAGLKRYFKFNEFKSELQKRAVTEICQRKHDVLVSMPTGSGKSLCYQLPAVLHEGKITIIFSPLLALIKDQIDHLIALRIRAASLNSKISNTEREALIADLKSTSPNTRILYVTPEQAATPTFKALYQNLLNFNKIAYLVVDEAHCVSEWGHDFRPQYQKLGELRDNVDVPCIALTATANAEVTKDIISSLRLAKGYKLFKTSCFRSNLFYDVYFPNMLEDSFKHLKDFISECLDEQSEKDLPKDQKSCGIVYCRTREQTEVLMERLNKMGVRTLCYHAGLKTMERTTFQEKWQNGDVPVICATISFGMGVDKATVRFVVHWGSPKEPASFYQESGRAGRDGKPSRCRVYYNRSDSKAIEFHLMQDLARAGSKENKKKRMEQTVKGFKKILEFCENPTECRHRLFSNHFGEPPPKCIDKCDFCVDKKKVQEMVEQFLTKSIQFNTKATTYSETDFTDMYGGGRLGISQEQESYEDSDEERHSAFEREKEAKKAANDFIHKQFALRRNQQEVSQETVEKLFSKHCRVKAASSTSTKIKGLTLPTREQYLTRLVDVLSVNYTECQEEPTLDKQDVEDCAVDVEYEIFTVNTNMTMYRSAMAKMICNIKKCTADQFVYESLLTFDPKPTKNETLSDLFRNIKKEQQLKKLDTVESVDTEELLTKVASFPIFQTARQVLHQQNSKPTDSQTKIREFFQKPKTDYINLRDNPTENMLRNAGNRKDLKSLFGDEESDDENASAEEKPSLKTPPYSWNSDDSNHSEKNNHKIIEENDKRRRKSTEEQQEFVEEKRKTHHHRSDHKKKKKEERSHEEANIKDLESVLESEQEKYKEVIDLSEGNEEKSWKRSHSTDREEDKKRQKDNQQKRNHSPEEEIQKSIIAHRPVDNPVTKSQNGEGSRKPRLKKAEIGGLVVKLLTPAYAEKRFESREVFKTFARNISHALADKDEQEIKEYVRKFLGRNGEITSQTTL</sequence>
<dbReference type="GO" id="GO:0016787">
    <property type="term" value="F:hydrolase activity"/>
    <property type="evidence" value="ECO:0007669"/>
    <property type="project" value="UniProtKB-KW"/>
</dbReference>
<evidence type="ECO:0000256" key="9">
    <source>
        <dbReference type="ARBA" id="ARBA00023235"/>
    </source>
</evidence>
<feature type="compositionally biased region" description="Basic residues" evidence="14">
    <location>
        <begin position="795"/>
        <end position="808"/>
    </location>
</feature>
<evidence type="ECO:0000256" key="14">
    <source>
        <dbReference type="SAM" id="MobiDB-lite"/>
    </source>
</evidence>
<dbReference type="Pfam" id="PF08236">
    <property type="entry name" value="SRI"/>
    <property type="match status" value="1"/>
</dbReference>
<keyword evidence="10 13" id="KW-0539">Nucleus</keyword>
<reference evidence="17" key="1">
    <citation type="submission" date="2022-01" db="EMBL/GenBank/DDBJ databases">
        <authorList>
            <person name="King R."/>
        </authorList>
    </citation>
    <scope>NUCLEOTIDE SEQUENCE</scope>
</reference>
<keyword evidence="8" id="KW-0238">DNA-binding</keyword>
<feature type="domain" description="Helicase ATP-binding" evidence="15">
    <location>
        <begin position="29"/>
        <end position="203"/>
    </location>
</feature>
<dbReference type="InterPro" id="IPR014001">
    <property type="entry name" value="Helicase_ATP-bd"/>
</dbReference>
<dbReference type="InterPro" id="IPR001650">
    <property type="entry name" value="Helicase_C-like"/>
</dbReference>
<evidence type="ECO:0000256" key="5">
    <source>
        <dbReference type="ARBA" id="ARBA00022801"/>
    </source>
</evidence>
<dbReference type="InterPro" id="IPR032284">
    <property type="entry name" value="RecQ_Zn-bd"/>
</dbReference>
<dbReference type="GO" id="GO:0043138">
    <property type="term" value="F:3'-5' DNA helicase activity"/>
    <property type="evidence" value="ECO:0007669"/>
    <property type="project" value="UniProtKB-EC"/>
</dbReference>
<dbReference type="InterPro" id="IPR011545">
    <property type="entry name" value="DEAD/DEAH_box_helicase_dom"/>
</dbReference>
<dbReference type="GO" id="GO:0006355">
    <property type="term" value="P:regulation of DNA-templated transcription"/>
    <property type="evidence" value="ECO:0007669"/>
    <property type="project" value="InterPro"/>
</dbReference>
<evidence type="ECO:0000313" key="17">
    <source>
        <dbReference type="EMBL" id="CAG9821399.1"/>
    </source>
</evidence>
<protein>
    <recommendedName>
        <fullName evidence="13">ATP-dependent DNA helicase</fullName>
        <ecNumber evidence="13">5.6.2.4</ecNumber>
    </recommendedName>
</protein>
<comment type="similarity">
    <text evidence="2 13">Belongs to the helicase family. RecQ subfamily.</text>
</comment>
<dbReference type="EMBL" id="OU896710">
    <property type="protein sequence ID" value="CAG9821399.1"/>
    <property type="molecule type" value="Genomic_DNA"/>
</dbReference>
<dbReference type="PROSITE" id="PS51194">
    <property type="entry name" value="HELICASE_CTER"/>
    <property type="match status" value="1"/>
</dbReference>
<dbReference type="GO" id="GO:0005524">
    <property type="term" value="F:ATP binding"/>
    <property type="evidence" value="ECO:0007669"/>
    <property type="project" value="UniProtKB-KW"/>
</dbReference>
<evidence type="ECO:0000256" key="13">
    <source>
        <dbReference type="RuleBase" id="RU364117"/>
    </source>
</evidence>
<evidence type="ECO:0000259" key="15">
    <source>
        <dbReference type="PROSITE" id="PS51192"/>
    </source>
</evidence>
<dbReference type="PROSITE" id="PS51192">
    <property type="entry name" value="HELICASE_ATP_BIND_1"/>
    <property type="match status" value="1"/>
</dbReference>
<feature type="compositionally biased region" description="Basic and acidic residues" evidence="14">
    <location>
        <begin position="760"/>
        <end position="777"/>
    </location>
</feature>
<dbReference type="InterPro" id="IPR027417">
    <property type="entry name" value="P-loop_NTPase"/>
</dbReference>
<evidence type="ECO:0000256" key="2">
    <source>
        <dbReference type="ARBA" id="ARBA00005446"/>
    </source>
</evidence>
<keyword evidence="9" id="KW-0413">Isomerase</keyword>
<reference evidence="17" key="2">
    <citation type="submission" date="2022-10" db="EMBL/GenBank/DDBJ databases">
        <authorList>
            <consortium name="ENA_rothamsted_submissions"/>
            <consortium name="culmorum"/>
            <person name="King R."/>
        </authorList>
    </citation>
    <scope>NUCLEOTIDE SEQUENCE</scope>
</reference>
<keyword evidence="6 13" id="KW-0347">Helicase</keyword>
<evidence type="ECO:0000256" key="11">
    <source>
        <dbReference type="ARBA" id="ARBA00034617"/>
    </source>
</evidence>
<comment type="catalytic activity">
    <reaction evidence="11 13">
        <text>Couples ATP hydrolysis with the unwinding of duplex DNA by translocating in the 3'-5' direction.</text>
        <dbReference type="EC" id="5.6.2.4"/>
    </reaction>
</comment>
<evidence type="ECO:0000313" key="18">
    <source>
        <dbReference type="Proteomes" id="UP001153737"/>
    </source>
</evidence>
<evidence type="ECO:0000256" key="6">
    <source>
        <dbReference type="ARBA" id="ARBA00022806"/>
    </source>
</evidence>
<dbReference type="Gene3D" id="3.40.50.300">
    <property type="entry name" value="P-loop containing nucleotide triphosphate hydrolases"/>
    <property type="match status" value="2"/>
</dbReference>
<dbReference type="SUPFAM" id="SSF52540">
    <property type="entry name" value="P-loop containing nucleoside triphosphate hydrolases"/>
    <property type="match status" value="1"/>
</dbReference>
<dbReference type="PANTHER" id="PTHR13710">
    <property type="entry name" value="DNA HELICASE RECQ FAMILY MEMBER"/>
    <property type="match status" value="1"/>
</dbReference>
<evidence type="ECO:0000256" key="7">
    <source>
        <dbReference type="ARBA" id="ARBA00022840"/>
    </source>
</evidence>
<evidence type="ECO:0000256" key="10">
    <source>
        <dbReference type="ARBA" id="ARBA00023242"/>
    </source>
</evidence>
<organism evidence="17 18">
    <name type="scientific">Phaedon cochleariae</name>
    <name type="common">Mustard beetle</name>
    <dbReference type="NCBI Taxonomy" id="80249"/>
    <lineage>
        <taxon>Eukaryota</taxon>
        <taxon>Metazoa</taxon>
        <taxon>Ecdysozoa</taxon>
        <taxon>Arthropoda</taxon>
        <taxon>Hexapoda</taxon>
        <taxon>Insecta</taxon>
        <taxon>Pterygota</taxon>
        <taxon>Neoptera</taxon>
        <taxon>Endopterygota</taxon>
        <taxon>Coleoptera</taxon>
        <taxon>Polyphaga</taxon>
        <taxon>Cucujiformia</taxon>
        <taxon>Chrysomeloidea</taxon>
        <taxon>Chrysomelidae</taxon>
        <taxon>Chrysomelinae</taxon>
        <taxon>Chrysomelini</taxon>
        <taxon>Phaedon</taxon>
    </lineage>
</organism>
<dbReference type="PROSITE" id="PS00690">
    <property type="entry name" value="DEAH_ATP_HELICASE"/>
    <property type="match status" value="1"/>
</dbReference>
<dbReference type="OrthoDB" id="10261556at2759"/>
<dbReference type="Proteomes" id="UP001153737">
    <property type="component" value="Chromosome 4"/>
</dbReference>
<dbReference type="GO" id="GO:0009378">
    <property type="term" value="F:four-way junction helicase activity"/>
    <property type="evidence" value="ECO:0007669"/>
    <property type="project" value="TreeGrafter"/>
</dbReference>
<feature type="compositionally biased region" description="Acidic residues" evidence="14">
    <location>
        <begin position="732"/>
        <end position="742"/>
    </location>
</feature>
<dbReference type="EC" id="5.6.2.4" evidence="13"/>
<feature type="compositionally biased region" description="Basic and acidic residues" evidence="14">
    <location>
        <begin position="809"/>
        <end position="878"/>
    </location>
</feature>
<name>A0A9N9X1E0_PHACE</name>
<evidence type="ECO:0000259" key="16">
    <source>
        <dbReference type="PROSITE" id="PS51194"/>
    </source>
</evidence>
<dbReference type="AlphaFoldDB" id="A0A9N9X1E0"/>
<keyword evidence="4 13" id="KW-0547">Nucleotide-binding</keyword>
<keyword evidence="7 13" id="KW-0067">ATP-binding</keyword>
<dbReference type="GO" id="GO:0005694">
    <property type="term" value="C:chromosome"/>
    <property type="evidence" value="ECO:0007669"/>
    <property type="project" value="InterPro"/>
</dbReference>
<feature type="region of interest" description="Disordered" evidence="14">
    <location>
        <begin position="707"/>
        <end position="906"/>
    </location>
</feature>
<keyword evidence="18" id="KW-1185">Reference proteome</keyword>
<evidence type="ECO:0000256" key="3">
    <source>
        <dbReference type="ARBA" id="ARBA00022723"/>
    </source>
</evidence>
<dbReference type="Gene3D" id="6.10.250.3140">
    <property type="match status" value="1"/>
</dbReference>
<proteinExistence type="inferred from homology"/>
<evidence type="ECO:0000256" key="12">
    <source>
        <dbReference type="ARBA" id="ARBA00049360"/>
    </source>
</evidence>
<gene>
    <name evidence="17" type="ORF">PHAECO_LOCUS8181</name>
</gene>
<dbReference type="GO" id="GO:0005737">
    <property type="term" value="C:cytoplasm"/>
    <property type="evidence" value="ECO:0007669"/>
    <property type="project" value="TreeGrafter"/>
</dbReference>
<dbReference type="PANTHER" id="PTHR13710:SF152">
    <property type="entry name" value="ATP-DEPENDENT DNA HELICASE Q5"/>
    <property type="match status" value="1"/>
</dbReference>
<dbReference type="GO" id="GO:0000724">
    <property type="term" value="P:double-strand break repair via homologous recombination"/>
    <property type="evidence" value="ECO:0007669"/>
    <property type="project" value="TreeGrafter"/>
</dbReference>
<dbReference type="Pfam" id="PF16124">
    <property type="entry name" value="RecQ_Zn_bind"/>
    <property type="match status" value="1"/>
</dbReference>
<dbReference type="SMART" id="SM00487">
    <property type="entry name" value="DEXDc"/>
    <property type="match status" value="1"/>
</dbReference>
<comment type="catalytic activity">
    <reaction evidence="12 13">
        <text>ATP + H2O = ADP + phosphate + H(+)</text>
        <dbReference type="Rhea" id="RHEA:13065"/>
        <dbReference type="ChEBI" id="CHEBI:15377"/>
        <dbReference type="ChEBI" id="CHEBI:15378"/>
        <dbReference type="ChEBI" id="CHEBI:30616"/>
        <dbReference type="ChEBI" id="CHEBI:43474"/>
        <dbReference type="ChEBI" id="CHEBI:456216"/>
    </reaction>
</comment>
<evidence type="ECO:0000256" key="4">
    <source>
        <dbReference type="ARBA" id="ARBA00022741"/>
    </source>
</evidence>
<dbReference type="InterPro" id="IPR004589">
    <property type="entry name" value="DNA_helicase_ATP-dep_RecQ"/>
</dbReference>
<feature type="domain" description="Helicase C-terminal" evidence="16">
    <location>
        <begin position="231"/>
        <end position="397"/>
    </location>
</feature>
<dbReference type="NCBIfam" id="TIGR00614">
    <property type="entry name" value="recQ_fam"/>
    <property type="match status" value="1"/>
</dbReference>
<keyword evidence="3" id="KW-0479">Metal-binding</keyword>
<accession>A0A9N9X1E0</accession>
<dbReference type="FunFam" id="3.40.50.300:FF:000444">
    <property type="entry name" value="ATP-dependent DNA helicase"/>
    <property type="match status" value="1"/>
</dbReference>
<keyword evidence="5 13" id="KW-0378">Hydrolase</keyword>
<dbReference type="Pfam" id="PF00271">
    <property type="entry name" value="Helicase_C"/>
    <property type="match status" value="1"/>
</dbReference>
<evidence type="ECO:0000256" key="1">
    <source>
        <dbReference type="ARBA" id="ARBA00004123"/>
    </source>
</evidence>
<dbReference type="InterPro" id="IPR013257">
    <property type="entry name" value="SRI"/>
</dbReference>
<dbReference type="GO" id="GO:0046872">
    <property type="term" value="F:metal ion binding"/>
    <property type="evidence" value="ECO:0007669"/>
    <property type="project" value="UniProtKB-KW"/>
</dbReference>
<dbReference type="GO" id="GO:0005634">
    <property type="term" value="C:nucleus"/>
    <property type="evidence" value="ECO:0007669"/>
    <property type="project" value="UniProtKB-SubCell"/>
</dbReference>
<dbReference type="SMART" id="SM00490">
    <property type="entry name" value="HELICc"/>
    <property type="match status" value="1"/>
</dbReference>
<dbReference type="Pfam" id="PF00270">
    <property type="entry name" value="DEAD"/>
    <property type="match status" value="1"/>
</dbReference>
<dbReference type="InterPro" id="IPR002464">
    <property type="entry name" value="DNA/RNA_helicase_DEAH_CS"/>
</dbReference>
<evidence type="ECO:0000256" key="8">
    <source>
        <dbReference type="ARBA" id="ARBA00023125"/>
    </source>
</evidence>